<feature type="signal peptide" evidence="8">
    <location>
        <begin position="1"/>
        <end position="25"/>
    </location>
</feature>
<dbReference type="Gene3D" id="1.10.1130.10">
    <property type="entry name" value="Flavocytochrome C3, Chain A"/>
    <property type="match status" value="1"/>
</dbReference>
<evidence type="ECO:0000256" key="1">
    <source>
        <dbReference type="ARBA" id="ARBA00001926"/>
    </source>
</evidence>
<evidence type="ECO:0000256" key="6">
    <source>
        <dbReference type="ARBA" id="ARBA00022982"/>
    </source>
</evidence>
<dbReference type="Pfam" id="PF14537">
    <property type="entry name" value="Cytochrom_c3_2"/>
    <property type="match status" value="1"/>
</dbReference>
<dbReference type="RefSeq" id="WP_243376718.1">
    <property type="nucleotide sequence ID" value="NZ_JAKZJU020000001.1"/>
</dbReference>
<keyword evidence="7" id="KW-0408">Iron</keyword>
<evidence type="ECO:0000259" key="9">
    <source>
        <dbReference type="Pfam" id="PF14537"/>
    </source>
</evidence>
<evidence type="ECO:0000256" key="7">
    <source>
        <dbReference type="ARBA" id="ARBA00023004"/>
    </source>
</evidence>
<reference evidence="10" key="1">
    <citation type="submission" date="2023-03" db="EMBL/GenBank/DDBJ databases">
        <title>Mesosutterella sp. nov. isolated from porcine feces.</title>
        <authorList>
            <person name="Yu S."/>
        </authorList>
    </citation>
    <scope>NUCLEOTIDE SEQUENCE</scope>
    <source>
        <strain evidence="10">AGMB02718</strain>
    </source>
</reference>
<dbReference type="NCBIfam" id="TIGR01905">
    <property type="entry name" value="paired_CXXCH_1"/>
    <property type="match status" value="1"/>
</dbReference>
<evidence type="ECO:0000256" key="8">
    <source>
        <dbReference type="SAM" id="SignalP"/>
    </source>
</evidence>
<evidence type="ECO:0000256" key="5">
    <source>
        <dbReference type="ARBA" id="ARBA00022723"/>
    </source>
</evidence>
<evidence type="ECO:0000313" key="10">
    <source>
        <dbReference type="EMBL" id="MDL2060275.1"/>
    </source>
</evidence>
<dbReference type="EMBL" id="JAKZJU020000001">
    <property type="protein sequence ID" value="MDL2060275.1"/>
    <property type="molecule type" value="Genomic_DNA"/>
</dbReference>
<comment type="caution">
    <text evidence="10">The sequence shown here is derived from an EMBL/GenBank/DDBJ whole genome shotgun (WGS) entry which is preliminary data.</text>
</comment>
<evidence type="ECO:0000256" key="3">
    <source>
        <dbReference type="ARBA" id="ARBA00022448"/>
    </source>
</evidence>
<comment type="subcellular location">
    <subcellularLocation>
        <location evidence="2">Cell envelope</location>
    </subcellularLocation>
</comment>
<comment type="cofactor">
    <cofactor evidence="1">
        <name>heme c</name>
        <dbReference type="ChEBI" id="CHEBI:61717"/>
    </cofactor>
</comment>
<dbReference type="InterPro" id="IPR010177">
    <property type="entry name" value="Paired_CXXCH_1"/>
</dbReference>
<keyword evidence="8" id="KW-0732">Signal</keyword>
<dbReference type="Proteomes" id="UP001165481">
    <property type="component" value="Unassembled WGS sequence"/>
</dbReference>
<evidence type="ECO:0000256" key="2">
    <source>
        <dbReference type="ARBA" id="ARBA00004196"/>
    </source>
</evidence>
<organism evidence="10 11">
    <name type="scientific">Mesosutterella faecium</name>
    <dbReference type="NCBI Taxonomy" id="2925194"/>
    <lineage>
        <taxon>Bacteria</taxon>
        <taxon>Pseudomonadati</taxon>
        <taxon>Pseudomonadota</taxon>
        <taxon>Betaproteobacteria</taxon>
        <taxon>Burkholderiales</taxon>
        <taxon>Sutterellaceae</taxon>
        <taxon>Mesosutterella</taxon>
    </lineage>
</organism>
<keyword evidence="4" id="KW-0349">Heme</keyword>
<evidence type="ECO:0000313" key="11">
    <source>
        <dbReference type="Proteomes" id="UP001165481"/>
    </source>
</evidence>
<dbReference type="SUPFAM" id="SSF48695">
    <property type="entry name" value="Multiheme cytochromes"/>
    <property type="match status" value="1"/>
</dbReference>
<feature type="chain" id="PRO_5045211026" evidence="8">
    <location>
        <begin position="26"/>
        <end position="119"/>
    </location>
</feature>
<sequence length="119" mass="13016">MNRLMLGSLAAALALGLAFSGPGLAAPAMKKADCLQCHGPIEKLTALPPMYETDSGKINPHKYVPHDSRDLAKFPECTTCHTPHTMPPPKGFKDKNANVEYCYSCHHNYTFQKCSGCHK</sequence>
<keyword evidence="3" id="KW-0813">Transport</keyword>
<dbReference type="InterPro" id="IPR012286">
    <property type="entry name" value="Tetrahaem_cytochrome"/>
</dbReference>
<accession>A0ABT7IPF5</accession>
<proteinExistence type="predicted"/>
<keyword evidence="5" id="KW-0479">Metal-binding</keyword>
<name>A0ABT7IPF5_9BURK</name>
<gene>
    <name evidence="10" type="ORF">MUN46_010040</name>
</gene>
<evidence type="ECO:0000256" key="4">
    <source>
        <dbReference type="ARBA" id="ARBA00022617"/>
    </source>
</evidence>
<protein>
    <submittedName>
        <fullName evidence="10">Cytochrome c3 family protein</fullName>
    </submittedName>
</protein>
<keyword evidence="11" id="KW-1185">Reference proteome</keyword>
<feature type="domain" description="Tetrahaem cytochrome" evidence="9">
    <location>
        <begin position="28"/>
        <end position="107"/>
    </location>
</feature>
<keyword evidence="6" id="KW-0249">Electron transport</keyword>
<dbReference type="InterPro" id="IPR036280">
    <property type="entry name" value="Multihaem_cyt_sf"/>
</dbReference>